<protein>
    <submittedName>
        <fullName evidence="1">Uncharacterized protein</fullName>
    </submittedName>
</protein>
<organism evidence="1 2">
    <name type="scientific">Trichonephila inaurata madagascariensis</name>
    <dbReference type="NCBI Taxonomy" id="2747483"/>
    <lineage>
        <taxon>Eukaryota</taxon>
        <taxon>Metazoa</taxon>
        <taxon>Ecdysozoa</taxon>
        <taxon>Arthropoda</taxon>
        <taxon>Chelicerata</taxon>
        <taxon>Arachnida</taxon>
        <taxon>Araneae</taxon>
        <taxon>Araneomorphae</taxon>
        <taxon>Entelegynae</taxon>
        <taxon>Araneoidea</taxon>
        <taxon>Nephilidae</taxon>
        <taxon>Trichonephila</taxon>
        <taxon>Trichonephila inaurata</taxon>
    </lineage>
</organism>
<sequence length="127" mass="14738">MVSCQISHLYACTTTCFLHLAVYHPKASYRVRVRISTKALFKRFFVISNCRDVLESPCFKNIPEPKNCKIILNGHRNFHDQKLPFACSFNRAYGYARLCKIKMATFEESEENVSSESEEECNNVIME</sequence>
<evidence type="ECO:0000313" key="2">
    <source>
        <dbReference type="Proteomes" id="UP000886998"/>
    </source>
</evidence>
<dbReference type="Proteomes" id="UP000886998">
    <property type="component" value="Unassembled WGS sequence"/>
</dbReference>
<evidence type="ECO:0000313" key="1">
    <source>
        <dbReference type="EMBL" id="GFY37092.1"/>
    </source>
</evidence>
<gene>
    <name evidence="1" type="ORF">TNIN_107271</name>
</gene>
<proteinExistence type="predicted"/>
<name>A0A8X6WMD1_9ARAC</name>
<dbReference type="EMBL" id="BMAV01000099">
    <property type="protein sequence ID" value="GFY37092.1"/>
    <property type="molecule type" value="Genomic_DNA"/>
</dbReference>
<keyword evidence="2" id="KW-1185">Reference proteome</keyword>
<comment type="caution">
    <text evidence="1">The sequence shown here is derived from an EMBL/GenBank/DDBJ whole genome shotgun (WGS) entry which is preliminary data.</text>
</comment>
<dbReference type="AlphaFoldDB" id="A0A8X6WMD1"/>
<reference evidence="1" key="1">
    <citation type="submission" date="2020-08" db="EMBL/GenBank/DDBJ databases">
        <title>Multicomponent nature underlies the extraordinary mechanical properties of spider dragline silk.</title>
        <authorList>
            <person name="Kono N."/>
            <person name="Nakamura H."/>
            <person name="Mori M."/>
            <person name="Yoshida Y."/>
            <person name="Ohtoshi R."/>
            <person name="Malay A.D."/>
            <person name="Moran D.A.P."/>
            <person name="Tomita M."/>
            <person name="Numata K."/>
            <person name="Arakawa K."/>
        </authorList>
    </citation>
    <scope>NUCLEOTIDE SEQUENCE</scope>
</reference>
<accession>A0A8X6WMD1</accession>